<sequence>MEAVANKKEVSLIPKLRFKEFEGEWNNLLLGELFTFKNGLNSDKDKYGSGVKFINVLDIINETPITYDSIIGSVEVSEKEFKKNEVGYGDVLFQRSSETREEVGQANIYIDKNQSAVFGGFVIRGKGKLDYDPLFMNYLLKTSPARKEITTKSGGSTRYNVGQDSLSSVLIKTTTLPEQQKIASFLTAVDEKIQQLTRKKSLLAQYKKGVMQKLFAQEIRFKDYNGNNYPDWEEIGIGKHIELISGIAIKGPEMVDEKIGTPILRGINITEGFVRHSVEIDKYFIGSIDKLDKYVLKTGDLVLGMDGSKVGKNCAIISKRDEGSILIQRVARIRTKETASLEYIYQHIFSSRFHKYVDVVNTSSGIPHISAKQINEFMIPFPCLEEQQKIATYLSSLDQKIETVNHQITHTQTFKKGLLQGMFV</sequence>
<protein>
    <submittedName>
        <fullName evidence="5">Type I restriction enzyme, S subunit</fullName>
    </submittedName>
</protein>
<evidence type="ECO:0000256" key="2">
    <source>
        <dbReference type="ARBA" id="ARBA00022747"/>
    </source>
</evidence>
<dbReference type="RefSeq" id="WP_073119424.1">
    <property type="nucleotide sequence ID" value="NZ_FRAA01000001.1"/>
</dbReference>
<dbReference type="SUPFAM" id="SSF116734">
    <property type="entry name" value="DNA methylase specificity domain"/>
    <property type="match status" value="2"/>
</dbReference>
<gene>
    <name evidence="5" type="ORF">SAMN04488028_101696</name>
</gene>
<feature type="domain" description="Type I restriction modification DNA specificity" evidence="4">
    <location>
        <begin position="259"/>
        <end position="407"/>
    </location>
</feature>
<dbReference type="AlphaFoldDB" id="A0A1M6KT34"/>
<dbReference type="PANTHER" id="PTHR30408">
    <property type="entry name" value="TYPE-1 RESTRICTION ENZYME ECOKI SPECIFICITY PROTEIN"/>
    <property type="match status" value="1"/>
</dbReference>
<evidence type="ECO:0000256" key="1">
    <source>
        <dbReference type="ARBA" id="ARBA00010923"/>
    </source>
</evidence>
<dbReference type="InterPro" id="IPR044946">
    <property type="entry name" value="Restrct_endonuc_typeI_TRD_sf"/>
</dbReference>
<dbReference type="Proteomes" id="UP000184474">
    <property type="component" value="Unassembled WGS sequence"/>
</dbReference>
<comment type="similarity">
    <text evidence="1">Belongs to the type-I restriction system S methylase family.</text>
</comment>
<evidence type="ECO:0000259" key="4">
    <source>
        <dbReference type="Pfam" id="PF01420"/>
    </source>
</evidence>
<keyword evidence="6" id="KW-1185">Reference proteome</keyword>
<organism evidence="5 6">
    <name type="scientific">Reichenbachiella agariperforans</name>
    <dbReference type="NCBI Taxonomy" id="156994"/>
    <lineage>
        <taxon>Bacteria</taxon>
        <taxon>Pseudomonadati</taxon>
        <taxon>Bacteroidota</taxon>
        <taxon>Cytophagia</taxon>
        <taxon>Cytophagales</taxon>
        <taxon>Reichenbachiellaceae</taxon>
        <taxon>Reichenbachiella</taxon>
    </lineage>
</organism>
<feature type="domain" description="Type I restriction modification DNA specificity" evidence="4">
    <location>
        <begin position="24"/>
        <end position="199"/>
    </location>
</feature>
<dbReference type="Pfam" id="PF01420">
    <property type="entry name" value="Methylase_S"/>
    <property type="match status" value="2"/>
</dbReference>
<keyword evidence="3" id="KW-0238">DNA-binding</keyword>
<evidence type="ECO:0000256" key="3">
    <source>
        <dbReference type="ARBA" id="ARBA00023125"/>
    </source>
</evidence>
<proteinExistence type="inferred from homology"/>
<dbReference type="InterPro" id="IPR052021">
    <property type="entry name" value="Type-I_RS_S_subunit"/>
</dbReference>
<reference evidence="6" key="1">
    <citation type="submission" date="2016-11" db="EMBL/GenBank/DDBJ databases">
        <authorList>
            <person name="Varghese N."/>
            <person name="Submissions S."/>
        </authorList>
    </citation>
    <scope>NUCLEOTIDE SEQUENCE [LARGE SCALE GENOMIC DNA]</scope>
    <source>
        <strain evidence="6">DSM 26134</strain>
    </source>
</reference>
<evidence type="ECO:0000313" key="6">
    <source>
        <dbReference type="Proteomes" id="UP000184474"/>
    </source>
</evidence>
<dbReference type="STRING" id="156994.SAMN04488028_101696"/>
<dbReference type="GO" id="GO:0009307">
    <property type="term" value="P:DNA restriction-modification system"/>
    <property type="evidence" value="ECO:0007669"/>
    <property type="project" value="UniProtKB-KW"/>
</dbReference>
<evidence type="ECO:0000313" key="5">
    <source>
        <dbReference type="EMBL" id="SHJ62042.1"/>
    </source>
</evidence>
<dbReference type="GO" id="GO:0003677">
    <property type="term" value="F:DNA binding"/>
    <property type="evidence" value="ECO:0007669"/>
    <property type="project" value="UniProtKB-KW"/>
</dbReference>
<dbReference type="PANTHER" id="PTHR30408:SF13">
    <property type="entry name" value="TYPE I RESTRICTION ENZYME HINDI SPECIFICITY SUBUNIT"/>
    <property type="match status" value="1"/>
</dbReference>
<dbReference type="Gene3D" id="3.90.220.20">
    <property type="entry name" value="DNA methylase specificity domains"/>
    <property type="match status" value="2"/>
</dbReference>
<dbReference type="EMBL" id="FRAA01000001">
    <property type="protein sequence ID" value="SHJ62042.1"/>
    <property type="molecule type" value="Genomic_DNA"/>
</dbReference>
<name>A0A1M6KT34_REIAG</name>
<dbReference type="CDD" id="cd17259">
    <property type="entry name" value="RMtype1_S_StySKI-TRD2-CR2_like"/>
    <property type="match status" value="1"/>
</dbReference>
<dbReference type="InterPro" id="IPR000055">
    <property type="entry name" value="Restrct_endonuc_typeI_TRD"/>
</dbReference>
<accession>A0A1M6KT34</accession>
<keyword evidence="2" id="KW-0680">Restriction system</keyword>